<dbReference type="SUPFAM" id="SSF50998">
    <property type="entry name" value="Quinoprotein alcohol dehydrogenase-like"/>
    <property type="match status" value="1"/>
</dbReference>
<dbReference type="Pfam" id="PF12833">
    <property type="entry name" value="HTH_18"/>
    <property type="match status" value="1"/>
</dbReference>
<dbReference type="PANTHER" id="PTHR43547">
    <property type="entry name" value="TWO-COMPONENT HISTIDINE KINASE"/>
    <property type="match status" value="1"/>
</dbReference>
<evidence type="ECO:0000259" key="6">
    <source>
        <dbReference type="PROSITE" id="PS01124"/>
    </source>
</evidence>
<keyword evidence="5" id="KW-0812">Transmembrane</keyword>
<dbReference type="eggNOG" id="COG3292">
    <property type="taxonomic scope" value="Bacteria"/>
</dbReference>
<evidence type="ECO:0000256" key="3">
    <source>
        <dbReference type="ARBA" id="ARBA00023125"/>
    </source>
</evidence>
<dbReference type="PROSITE" id="PS01124">
    <property type="entry name" value="HTH_ARAC_FAMILY_2"/>
    <property type="match status" value="1"/>
</dbReference>
<dbReference type="eggNOG" id="COG2207">
    <property type="taxonomic scope" value="Bacteria"/>
</dbReference>
<feature type="domain" description="HTH araC/xylS-type" evidence="6">
    <location>
        <begin position="919"/>
        <end position="1020"/>
    </location>
</feature>
<reference evidence="7 8" key="1">
    <citation type="submission" date="2011-04" db="EMBL/GenBank/DDBJ databases">
        <authorList>
            <person name="Muzny D."/>
            <person name="Qin X."/>
            <person name="Deng J."/>
            <person name="Jiang H."/>
            <person name="Liu Y."/>
            <person name="Qu J."/>
            <person name="Song X.-Z."/>
            <person name="Zhang L."/>
            <person name="Thornton R."/>
            <person name="Coyle M."/>
            <person name="Francisco L."/>
            <person name="Jackson L."/>
            <person name="Javaid M."/>
            <person name="Korchina V."/>
            <person name="Kovar C."/>
            <person name="Mata R."/>
            <person name="Mathew T."/>
            <person name="Ngo R."/>
            <person name="Nguyen L."/>
            <person name="Nguyen N."/>
            <person name="Okwuonu G."/>
            <person name="Ongeri F."/>
            <person name="Pham C."/>
            <person name="Simmons D."/>
            <person name="Wilczek-Boney K."/>
            <person name="Hale W."/>
            <person name="Jakkamsetti A."/>
            <person name="Pham P."/>
            <person name="Ruth R."/>
            <person name="San Lucas F."/>
            <person name="Warren J."/>
            <person name="Zhang J."/>
            <person name="Zhao Z."/>
            <person name="Zhou C."/>
            <person name="Zhu D."/>
            <person name="Lee S."/>
            <person name="Bess C."/>
            <person name="Blankenburg K."/>
            <person name="Forbes L."/>
            <person name="Fu Q."/>
            <person name="Gubbala S."/>
            <person name="Hirani K."/>
            <person name="Jayaseelan J.C."/>
            <person name="Lara F."/>
            <person name="Munidasa M."/>
            <person name="Palculict T."/>
            <person name="Patil S."/>
            <person name="Pu L.-L."/>
            <person name="Saada N."/>
            <person name="Tang L."/>
            <person name="Weissenberger G."/>
            <person name="Zhu Y."/>
            <person name="Hemphill L."/>
            <person name="Shang Y."/>
            <person name="Youmans B."/>
            <person name="Ayvaz T."/>
            <person name="Ross M."/>
            <person name="Santibanez J."/>
            <person name="Aqrawi P."/>
            <person name="Gross S."/>
            <person name="Joshi V."/>
            <person name="Fowler G."/>
            <person name="Nazareth L."/>
            <person name="Reid J."/>
            <person name="Worley K."/>
            <person name="Petrosino J."/>
            <person name="Highlander S."/>
            <person name="Gibbs R."/>
        </authorList>
    </citation>
    <scope>NUCLEOTIDE SEQUENCE [LARGE SCALE GENOMIC DNA]</scope>
    <source>
        <strain evidence="7 8">DSM 3688</strain>
    </source>
</reference>
<dbReference type="InterPro" id="IPR020449">
    <property type="entry name" value="Tscrpt_reg_AraC-type_HTH"/>
</dbReference>
<evidence type="ECO:0000256" key="5">
    <source>
        <dbReference type="SAM" id="Phobius"/>
    </source>
</evidence>
<dbReference type="Gene3D" id="2.130.10.10">
    <property type="entry name" value="YVTN repeat-like/Quinoprotein amine dehydrogenase"/>
    <property type="match status" value="2"/>
</dbReference>
<evidence type="ECO:0000256" key="1">
    <source>
        <dbReference type="ARBA" id="ARBA00022553"/>
    </source>
</evidence>
<keyword evidence="3" id="KW-0238">DNA-binding</keyword>
<dbReference type="SMART" id="SM00342">
    <property type="entry name" value="HTH_ARAC"/>
    <property type="match status" value="1"/>
</dbReference>
<dbReference type="SUPFAM" id="SSF63829">
    <property type="entry name" value="Calcium-dependent phosphotriesterase"/>
    <property type="match status" value="1"/>
</dbReference>
<dbReference type="GO" id="GO:0000155">
    <property type="term" value="F:phosphorelay sensor kinase activity"/>
    <property type="evidence" value="ECO:0007669"/>
    <property type="project" value="TreeGrafter"/>
</dbReference>
<dbReference type="Pfam" id="PF07494">
    <property type="entry name" value="Reg_prop"/>
    <property type="match status" value="5"/>
</dbReference>
<dbReference type="InterPro" id="IPR011110">
    <property type="entry name" value="Reg_prop"/>
</dbReference>
<dbReference type="EMBL" id="AFPW01000019">
    <property type="protein sequence ID" value="EGQ14721.1"/>
    <property type="molecule type" value="Genomic_DNA"/>
</dbReference>
<dbReference type="InterPro" id="IPR011123">
    <property type="entry name" value="Y_Y_Y"/>
</dbReference>
<keyword evidence="1" id="KW-0597">Phosphoprotein</keyword>
<keyword evidence="4" id="KW-0804">Transcription</keyword>
<dbReference type="GO" id="GO:0003700">
    <property type="term" value="F:DNA-binding transcription factor activity"/>
    <property type="evidence" value="ECO:0007669"/>
    <property type="project" value="InterPro"/>
</dbReference>
<keyword evidence="7" id="KW-0418">Kinase</keyword>
<accession>F9D3H0</accession>
<keyword evidence="2" id="KW-0805">Transcription regulation</keyword>
<name>F9D3H0_PREDD</name>
<dbReference type="InterPro" id="IPR018060">
    <property type="entry name" value="HTH_AraC"/>
</dbReference>
<dbReference type="STRING" id="908937.Prede_0011"/>
<evidence type="ECO:0000256" key="4">
    <source>
        <dbReference type="ARBA" id="ARBA00023163"/>
    </source>
</evidence>
<sequence>MVNRKRFGGSGLFYYFCTELQFIMSRPAMKSLGMISWLLMLVLATPVAGRTSAGRTHERYNVDLLDMGHGLPNNFVDDIHQDSYGFIWICTRGGGLVRYDGYGYEYFGSDSRGRLMRSHSCKNVAEDRFHRLWVAFDDYTGILGLNTLKETIPPCATTALESQLARALKQRGLRVYRDTQGNIWMVTQSHIHRIAFDSRGTVVGMAAMPCRVSAPDVAICDIRGDGSVWLGHDNQIELLTVKNGRFHRKDLRAAFAPLGQAYIMTMTRYRGYVWLGTNDGIYIDDADKTRIVQGRGPVSLSQNYVTALCPTSDGRLLIGTLQGLDIYHPLTRTTGHWNTTSPELQLSSNFINCLLTANGQIWVGTESGGVNKLTPRLLSLVNYTHQPKTPGSLSPNCVNAMYVQRDGTLWVGTVEGGLNRKAPGSNTFVHYTTANSPLTHNSVSTLAADAGERTLWIGTWGGGICTADLQQGGAIRPLNVGPQSAGSLDFIGALAVDTLNRGLWVGTNTGLFFYDFTERRLTQPLPARPRITGCIGSLVTRDQQLLVGCLEGMVQIDLRSRRNGRFARYRQSAYKLDDPQSGILEKIQAFCQTRDGTLWLGSNGYGLYRCTRWNGQKRFKAYTTDHGLPCNAVKGIAEDARGRLWITTEHGLAHFDPQTETFDNYTRADGLLSTQFYFNSVLLSPQGVLYLGSCDGLTALMGLSRPAYTQSHLCFTRLLVDNEEVTPGSGYLHENMVTARTLYLHEGIKSFTIEFSALDYGYGHEDVYSCRMKGFDDAWMRLQPGQHSVRYSTLPPGDYVFQVAYGGAPGSRHVQTIGIRVRVAPYFYKTWWFLLAFITIASAAAYALYRRRLRIVRRREAERLYRPIEAAMKESDNPESLQARIQTILANQNRYVESVAKTQEADKQAIARASKSFMDRVMTLMEAHYSDPDFGVEELCERIGMGRSALSKRLNAETGLPTSQFIRNYRLDIARRILLENVGNRNISEIAFKVGFNDPKYFTRCFTRQYGTSPSLYTGK</sequence>
<dbReference type="PRINTS" id="PR00032">
    <property type="entry name" value="HTHARAC"/>
</dbReference>
<keyword evidence="5" id="KW-0472">Membrane</keyword>
<evidence type="ECO:0000313" key="8">
    <source>
        <dbReference type="Proteomes" id="UP000007820"/>
    </source>
</evidence>
<dbReference type="InterPro" id="IPR018062">
    <property type="entry name" value="HTH_AraC-typ_CS"/>
</dbReference>
<dbReference type="InterPro" id="IPR011047">
    <property type="entry name" value="Quinoprotein_ADH-like_sf"/>
</dbReference>
<evidence type="ECO:0000256" key="2">
    <source>
        <dbReference type="ARBA" id="ARBA00023015"/>
    </source>
</evidence>
<keyword evidence="7" id="KW-0808">Transferase</keyword>
<gene>
    <name evidence="7" type="ORF">HMPREF9136_1398</name>
</gene>
<evidence type="ECO:0000313" key="7">
    <source>
        <dbReference type="EMBL" id="EGQ14721.1"/>
    </source>
</evidence>
<comment type="caution">
    <text evidence="7">The sequence shown here is derived from an EMBL/GenBank/DDBJ whole genome shotgun (WGS) entry which is preliminary data.</text>
</comment>
<dbReference type="Gene3D" id="2.60.40.10">
    <property type="entry name" value="Immunoglobulins"/>
    <property type="match status" value="1"/>
</dbReference>
<dbReference type="PROSITE" id="PS00041">
    <property type="entry name" value="HTH_ARAC_FAMILY_1"/>
    <property type="match status" value="1"/>
</dbReference>
<feature type="transmembrane region" description="Helical" evidence="5">
    <location>
        <begin position="830"/>
        <end position="849"/>
    </location>
</feature>
<dbReference type="SUPFAM" id="SSF46689">
    <property type="entry name" value="Homeodomain-like"/>
    <property type="match status" value="1"/>
</dbReference>
<organism evidence="7 8">
    <name type="scientific">Prevotella dentalis (strain ATCC 49559 / DSM 3688 / JCM 13448 / NCTC 12043 / ES 2772)</name>
    <name type="common">Mitsuokella dentalis</name>
    <dbReference type="NCBI Taxonomy" id="908937"/>
    <lineage>
        <taxon>Bacteria</taxon>
        <taxon>Pseudomonadati</taxon>
        <taxon>Bacteroidota</taxon>
        <taxon>Bacteroidia</taxon>
        <taxon>Bacteroidales</taxon>
        <taxon>Prevotellaceae</taxon>
        <taxon>Prevotella</taxon>
    </lineage>
</organism>
<dbReference type="GO" id="GO:0043565">
    <property type="term" value="F:sequence-specific DNA binding"/>
    <property type="evidence" value="ECO:0007669"/>
    <property type="project" value="InterPro"/>
</dbReference>
<proteinExistence type="predicted"/>
<dbReference type="Proteomes" id="UP000007820">
    <property type="component" value="Unassembled WGS sequence"/>
</dbReference>
<dbReference type="Gene3D" id="1.10.10.60">
    <property type="entry name" value="Homeodomain-like"/>
    <property type="match status" value="1"/>
</dbReference>
<dbReference type="PANTHER" id="PTHR43547:SF2">
    <property type="entry name" value="HYBRID SIGNAL TRANSDUCTION HISTIDINE KINASE C"/>
    <property type="match status" value="1"/>
</dbReference>
<dbReference type="InterPro" id="IPR009057">
    <property type="entry name" value="Homeodomain-like_sf"/>
</dbReference>
<protein>
    <submittedName>
        <fullName evidence="7">Two component system sensor histidine kinase regulator</fullName>
    </submittedName>
</protein>
<dbReference type="InterPro" id="IPR015943">
    <property type="entry name" value="WD40/YVTN_repeat-like_dom_sf"/>
</dbReference>
<dbReference type="Pfam" id="PF07495">
    <property type="entry name" value="Y_Y_Y"/>
    <property type="match status" value="1"/>
</dbReference>
<dbReference type="AlphaFoldDB" id="F9D3H0"/>
<dbReference type="InterPro" id="IPR013783">
    <property type="entry name" value="Ig-like_fold"/>
</dbReference>
<keyword evidence="5" id="KW-1133">Transmembrane helix</keyword>